<dbReference type="PANTHER" id="PTHR10133">
    <property type="entry name" value="DNA POLYMERASE I"/>
    <property type="match status" value="1"/>
</dbReference>
<dbReference type="SUPFAM" id="SSF53098">
    <property type="entry name" value="Ribonuclease H-like"/>
    <property type="match status" value="1"/>
</dbReference>
<dbReference type="CDD" id="cd06140">
    <property type="entry name" value="DNA_polA_I_Bacillus_like_exo"/>
    <property type="match status" value="1"/>
</dbReference>
<dbReference type="InterPro" id="IPR001098">
    <property type="entry name" value="DNA-dir_DNA_pol_A_palm_dom"/>
</dbReference>
<keyword evidence="5 11" id="KW-0548">Nucleotidyltransferase</keyword>
<dbReference type="InterPro" id="IPR002298">
    <property type="entry name" value="DNA_polymerase_A"/>
</dbReference>
<dbReference type="SMART" id="SM00482">
    <property type="entry name" value="POLAc"/>
    <property type="match status" value="1"/>
</dbReference>
<comment type="catalytic activity">
    <reaction evidence="9 11">
        <text>DNA(n) + a 2'-deoxyribonucleoside 5'-triphosphate = DNA(n+1) + diphosphate</text>
        <dbReference type="Rhea" id="RHEA:22508"/>
        <dbReference type="Rhea" id="RHEA-COMP:17339"/>
        <dbReference type="Rhea" id="RHEA-COMP:17340"/>
        <dbReference type="ChEBI" id="CHEBI:33019"/>
        <dbReference type="ChEBI" id="CHEBI:61560"/>
        <dbReference type="ChEBI" id="CHEBI:173112"/>
        <dbReference type="EC" id="2.7.7.7"/>
    </reaction>
</comment>
<dbReference type="PROSITE" id="PS00447">
    <property type="entry name" value="DNA_POLYMERASE_A"/>
    <property type="match status" value="1"/>
</dbReference>
<dbReference type="Gene3D" id="1.10.150.20">
    <property type="entry name" value="5' to 3' exonuclease, C-terminal subdomain"/>
    <property type="match status" value="1"/>
</dbReference>
<evidence type="ECO:0000313" key="14">
    <source>
        <dbReference type="Proteomes" id="UP000823750"/>
    </source>
</evidence>
<dbReference type="GO" id="GO:0006302">
    <property type="term" value="P:double-strand break repair"/>
    <property type="evidence" value="ECO:0007669"/>
    <property type="project" value="TreeGrafter"/>
</dbReference>
<accession>A0A9D9J481</accession>
<evidence type="ECO:0000259" key="12">
    <source>
        <dbReference type="SMART" id="SM00482"/>
    </source>
</evidence>
<dbReference type="PANTHER" id="PTHR10133:SF27">
    <property type="entry name" value="DNA POLYMERASE NU"/>
    <property type="match status" value="1"/>
</dbReference>
<keyword evidence="4 11" id="KW-0808">Transferase</keyword>
<evidence type="ECO:0000256" key="8">
    <source>
        <dbReference type="ARBA" id="ARBA00023125"/>
    </source>
</evidence>
<dbReference type="FunFam" id="1.10.150.20:FF:000002">
    <property type="entry name" value="DNA polymerase I"/>
    <property type="match status" value="1"/>
</dbReference>
<gene>
    <name evidence="11 13" type="primary">polA</name>
    <name evidence="13" type="ORF">IAB78_07980</name>
</gene>
<keyword evidence="6 11" id="KW-0235">DNA replication</keyword>
<dbReference type="GO" id="GO:0006261">
    <property type="term" value="P:DNA-templated DNA replication"/>
    <property type="evidence" value="ECO:0007669"/>
    <property type="project" value="UniProtKB-UniRule"/>
</dbReference>
<sequence>SVAKAGHDLKRQCNVMAHAGIPMEGKFYDIELMHYLINPETSHSIGILSRSYLGIEISDGAKEDTQGSLFGPEEEKAVPSRTAREAVITGMLAGRLREDMEKHAVSSLYDKMEEPLIKVLASMERTGVKMDFGQLSDYTASLEEELSQRESRIREMAEEPDLNISSPKQIGHLLFEKLALDPKAKAKTGVRYSWSTDEETLTALADRHPIINEILEYRAVKKLLSTYIAPFPNLCSPVTGKIHTTFNQALTATGRLSSSKPNLQNIPIRTERGKEIRKAFVSSFPGGVIMSADYSQIELRIMAHLSQDTHLIEAFKAGKDVHAITASKIFKEKPEDVTPEQRRIAKTANFGIMYGISAFGLAQRLKISRNEAKKIISDYFDNFPAISAYINDVIAATREKGYVETLFGRRRYLPDINSRNATVRSLAERNAINAPIQGTSADIIKLAMTRVSRRIDEAGLKSRMVLQVHDELVFDAMEQEAETLKKIVVDEMENVIKLSIPLTVECNYGKNWLEAH</sequence>
<reference evidence="13" key="2">
    <citation type="journal article" date="2021" name="PeerJ">
        <title>Extensive microbial diversity within the chicken gut microbiome revealed by metagenomics and culture.</title>
        <authorList>
            <person name="Gilroy R."/>
            <person name="Ravi A."/>
            <person name="Getino M."/>
            <person name="Pursley I."/>
            <person name="Horton D.L."/>
            <person name="Alikhan N.F."/>
            <person name="Baker D."/>
            <person name="Gharbi K."/>
            <person name="Hall N."/>
            <person name="Watson M."/>
            <person name="Adriaenssens E.M."/>
            <person name="Foster-Nyarko E."/>
            <person name="Jarju S."/>
            <person name="Secka A."/>
            <person name="Antonio M."/>
            <person name="Oren A."/>
            <person name="Chaudhuri R.R."/>
            <person name="La Ragione R."/>
            <person name="Hildebrand F."/>
            <person name="Pallen M.J."/>
        </authorList>
    </citation>
    <scope>NUCLEOTIDE SEQUENCE</scope>
    <source>
        <strain evidence="13">B2-16538</strain>
    </source>
</reference>
<keyword evidence="11" id="KW-0227">DNA damage</keyword>
<protein>
    <recommendedName>
        <fullName evidence="3 10">DNA polymerase I</fullName>
        <ecNumber evidence="2 10">2.7.7.7</ecNumber>
    </recommendedName>
</protein>
<dbReference type="EC" id="2.7.7.7" evidence="2 10"/>
<name>A0A9D9J481_9BACT</name>
<comment type="caution">
    <text evidence="13">The sequence shown here is derived from an EMBL/GenBank/DDBJ whole genome shotgun (WGS) entry which is preliminary data.</text>
</comment>
<dbReference type="InterPro" id="IPR043502">
    <property type="entry name" value="DNA/RNA_pol_sf"/>
</dbReference>
<keyword evidence="11" id="KW-0234">DNA repair</keyword>
<dbReference type="EMBL" id="JADILX010000121">
    <property type="protein sequence ID" value="MBO8486345.1"/>
    <property type="molecule type" value="Genomic_DNA"/>
</dbReference>
<dbReference type="CDD" id="cd08637">
    <property type="entry name" value="DNA_pol_A_pol_I_C"/>
    <property type="match status" value="1"/>
</dbReference>
<dbReference type="AlphaFoldDB" id="A0A9D9J481"/>
<dbReference type="Gene3D" id="1.20.1060.10">
    <property type="entry name" value="Taq DNA Polymerase, Chain T, domain 4"/>
    <property type="match status" value="1"/>
</dbReference>
<feature type="non-terminal residue" evidence="13">
    <location>
        <position position="1"/>
    </location>
</feature>
<evidence type="ECO:0000256" key="1">
    <source>
        <dbReference type="ARBA" id="ARBA00007705"/>
    </source>
</evidence>
<dbReference type="InterPro" id="IPR019760">
    <property type="entry name" value="DNA-dir_DNA_pol_A_CS"/>
</dbReference>
<evidence type="ECO:0000256" key="5">
    <source>
        <dbReference type="ARBA" id="ARBA00022695"/>
    </source>
</evidence>
<organism evidence="13 14">
    <name type="scientific">Candidatus Cryptobacteroides excrementavium</name>
    <dbReference type="NCBI Taxonomy" id="2840759"/>
    <lineage>
        <taxon>Bacteria</taxon>
        <taxon>Pseudomonadati</taxon>
        <taxon>Bacteroidota</taxon>
        <taxon>Bacteroidia</taxon>
        <taxon>Bacteroidales</taxon>
        <taxon>Candidatus Cryptobacteroides</taxon>
    </lineage>
</organism>
<dbReference type="SUPFAM" id="SSF56672">
    <property type="entry name" value="DNA/RNA polymerases"/>
    <property type="match status" value="1"/>
</dbReference>
<dbReference type="InterPro" id="IPR012337">
    <property type="entry name" value="RNaseH-like_sf"/>
</dbReference>
<dbReference type="Gene3D" id="3.30.420.10">
    <property type="entry name" value="Ribonuclease H-like superfamily/Ribonuclease H"/>
    <property type="match status" value="1"/>
</dbReference>
<evidence type="ECO:0000313" key="13">
    <source>
        <dbReference type="EMBL" id="MBO8486345.1"/>
    </source>
</evidence>
<evidence type="ECO:0000256" key="9">
    <source>
        <dbReference type="ARBA" id="ARBA00049244"/>
    </source>
</evidence>
<dbReference type="Proteomes" id="UP000823750">
    <property type="component" value="Unassembled WGS sequence"/>
</dbReference>
<evidence type="ECO:0000256" key="3">
    <source>
        <dbReference type="ARBA" id="ARBA00020311"/>
    </source>
</evidence>
<evidence type="ECO:0000256" key="7">
    <source>
        <dbReference type="ARBA" id="ARBA00022932"/>
    </source>
</evidence>
<evidence type="ECO:0000256" key="6">
    <source>
        <dbReference type="ARBA" id="ARBA00022705"/>
    </source>
</evidence>
<evidence type="ECO:0000256" key="2">
    <source>
        <dbReference type="ARBA" id="ARBA00012417"/>
    </source>
</evidence>
<dbReference type="InterPro" id="IPR018320">
    <property type="entry name" value="DNA_polymerase_1"/>
</dbReference>
<comment type="similarity">
    <text evidence="1 11">Belongs to the DNA polymerase type-A family.</text>
</comment>
<dbReference type="GO" id="GO:0003677">
    <property type="term" value="F:DNA binding"/>
    <property type="evidence" value="ECO:0007669"/>
    <property type="project" value="UniProtKB-UniRule"/>
</dbReference>
<evidence type="ECO:0000256" key="11">
    <source>
        <dbReference type="RuleBase" id="RU004460"/>
    </source>
</evidence>
<evidence type="ECO:0000256" key="10">
    <source>
        <dbReference type="NCBIfam" id="TIGR00593"/>
    </source>
</evidence>
<dbReference type="NCBIfam" id="TIGR00593">
    <property type="entry name" value="pola"/>
    <property type="match status" value="1"/>
</dbReference>
<keyword evidence="8 11" id="KW-0238">DNA-binding</keyword>
<keyword evidence="7 11" id="KW-0239">DNA-directed DNA polymerase</keyword>
<dbReference type="PRINTS" id="PR00868">
    <property type="entry name" value="DNAPOLI"/>
</dbReference>
<dbReference type="Gene3D" id="3.30.70.370">
    <property type="match status" value="1"/>
</dbReference>
<proteinExistence type="inferred from homology"/>
<dbReference type="GO" id="GO:0003887">
    <property type="term" value="F:DNA-directed DNA polymerase activity"/>
    <property type="evidence" value="ECO:0007669"/>
    <property type="project" value="UniProtKB-UniRule"/>
</dbReference>
<evidence type="ECO:0000256" key="4">
    <source>
        <dbReference type="ARBA" id="ARBA00022679"/>
    </source>
</evidence>
<dbReference type="InterPro" id="IPR036397">
    <property type="entry name" value="RNaseH_sf"/>
</dbReference>
<reference evidence="13" key="1">
    <citation type="submission" date="2020-10" db="EMBL/GenBank/DDBJ databases">
        <authorList>
            <person name="Gilroy R."/>
        </authorList>
    </citation>
    <scope>NUCLEOTIDE SEQUENCE</scope>
    <source>
        <strain evidence="13">B2-16538</strain>
    </source>
</reference>
<dbReference type="Pfam" id="PF00476">
    <property type="entry name" value="DNA_pol_A"/>
    <property type="match status" value="1"/>
</dbReference>
<feature type="domain" description="DNA-directed DNA polymerase family A palm" evidence="12">
    <location>
        <begin position="273"/>
        <end position="480"/>
    </location>
</feature>